<dbReference type="Proteomes" id="UP001159428">
    <property type="component" value="Unassembled WGS sequence"/>
</dbReference>
<accession>A0AAU9XBJ7</accession>
<evidence type="ECO:0000313" key="1">
    <source>
        <dbReference type="EMBL" id="CAH3143212.1"/>
    </source>
</evidence>
<protein>
    <submittedName>
        <fullName evidence="1">Uncharacterized protein</fullName>
    </submittedName>
</protein>
<keyword evidence="2" id="KW-1185">Reference proteome</keyword>
<dbReference type="AlphaFoldDB" id="A0AAU9XBJ7"/>
<gene>
    <name evidence="1" type="ORF">PMEA_00020493</name>
</gene>
<comment type="caution">
    <text evidence="1">The sequence shown here is derived from an EMBL/GenBank/DDBJ whole genome shotgun (WGS) entry which is preliminary data.</text>
</comment>
<name>A0AAU9XBJ7_9CNID</name>
<reference evidence="1 2" key="1">
    <citation type="submission" date="2022-05" db="EMBL/GenBank/DDBJ databases">
        <authorList>
            <consortium name="Genoscope - CEA"/>
            <person name="William W."/>
        </authorList>
    </citation>
    <scope>NUCLEOTIDE SEQUENCE [LARGE SCALE GENOMIC DNA]</scope>
</reference>
<proteinExistence type="predicted"/>
<evidence type="ECO:0000313" key="2">
    <source>
        <dbReference type="Proteomes" id="UP001159428"/>
    </source>
</evidence>
<dbReference type="EMBL" id="CALNXJ010000037">
    <property type="protein sequence ID" value="CAH3143212.1"/>
    <property type="molecule type" value="Genomic_DNA"/>
</dbReference>
<organism evidence="1 2">
    <name type="scientific">Pocillopora meandrina</name>
    <dbReference type="NCBI Taxonomy" id="46732"/>
    <lineage>
        <taxon>Eukaryota</taxon>
        <taxon>Metazoa</taxon>
        <taxon>Cnidaria</taxon>
        <taxon>Anthozoa</taxon>
        <taxon>Hexacorallia</taxon>
        <taxon>Scleractinia</taxon>
        <taxon>Astrocoeniina</taxon>
        <taxon>Pocilloporidae</taxon>
        <taxon>Pocillopora</taxon>
    </lineage>
</organism>
<sequence length="121" mass="14353">MIADCLREENMESENIQVNDTDLIFGKPTTIQVPHLKPVEPITTFLQKIIQKDSIPKEELRKRWNNIKSEQEKMLKQRNKSKEKIAYWISTIKELEYQLNRNAEELNRLHGRMIADCLSED</sequence>